<accession>A0A8H6BXD7</accession>
<evidence type="ECO:0000313" key="2">
    <source>
        <dbReference type="EMBL" id="KAF6063983.1"/>
    </source>
</evidence>
<sequence length="330" mass="37385">MTDPLTFLDEFNEFFYFPEDNDTFAPNEIGKLKFGSKINATPKSIEVPSSYLDFSPETMNNLPYRLSISGLPSFSRVETQIKMNLTINAPFTNHYVHITPDLISKKKLCLEEPYSNLDDNIKKHILEFDAYILTQSNKSCAVCPRCIKREQKRASRSKAGEEKSAVWDCDVERKAIIINNKEIIAFQSGVLELSARIICYCRHHKESEGFKLLIVLKNHLGQVVAKQISSPIMIMDRKKNLKDSAPSSSANLVELDKKKLSISDSDNEKLMTNQFVQLSPNSLDESASEALATTDYETRGVKRKKLSSKFLGSNNLKAISGSIFYWIFTN</sequence>
<evidence type="ECO:0000313" key="3">
    <source>
        <dbReference type="Proteomes" id="UP000536275"/>
    </source>
</evidence>
<feature type="domain" description="SPT23/MGA2-like DNA-binding" evidence="1">
    <location>
        <begin position="63"/>
        <end position="239"/>
    </location>
</feature>
<dbReference type="Proteomes" id="UP000536275">
    <property type="component" value="Unassembled WGS sequence"/>
</dbReference>
<protein>
    <recommendedName>
        <fullName evidence="1">SPT23/MGA2-like DNA-binding domain-containing protein</fullName>
    </recommendedName>
</protein>
<comment type="caution">
    <text evidence="2">The sequence shown here is derived from an EMBL/GenBank/DDBJ whole genome shotgun (WGS) entry which is preliminary data.</text>
</comment>
<dbReference type="EMBL" id="JABWAD010000060">
    <property type="protein sequence ID" value="KAF6063983.1"/>
    <property type="molecule type" value="Genomic_DNA"/>
</dbReference>
<dbReference type="AlphaFoldDB" id="A0A8H6BXD7"/>
<name>A0A8H6BXD7_CANAX</name>
<reference evidence="2 3" key="1">
    <citation type="submission" date="2020-03" db="EMBL/GenBank/DDBJ databases">
        <title>FDA dAtabase for Regulatory Grade micrObial Sequences (FDA-ARGOS): Supporting development and validation of Infectious Disease Dx tests.</title>
        <authorList>
            <person name="Campos J."/>
            <person name="Goldberg B."/>
            <person name="Tallon L."/>
            <person name="Sadzewicz L."/>
            <person name="Vavikolanu K."/>
            <person name="Mehta A."/>
            <person name="Aluvathingal J."/>
            <person name="Nadendla S."/>
            <person name="Nandy P."/>
            <person name="Geyer C."/>
            <person name="Yan Y."/>
            <person name="Sichtig H."/>
        </authorList>
    </citation>
    <scope>NUCLEOTIDE SEQUENCE [LARGE SCALE GENOMIC DNA]</scope>
    <source>
        <strain evidence="2 3">FDAARGOS_656</strain>
    </source>
</reference>
<dbReference type="Pfam" id="PF25603">
    <property type="entry name" value="SPT23_MGA2_DBD"/>
    <property type="match status" value="1"/>
</dbReference>
<gene>
    <name evidence="2" type="ORF">FOB64_005568</name>
</gene>
<evidence type="ECO:0000259" key="1">
    <source>
        <dbReference type="Pfam" id="PF25603"/>
    </source>
</evidence>
<organism evidence="2 3">
    <name type="scientific">Candida albicans</name>
    <name type="common">Yeast</name>
    <dbReference type="NCBI Taxonomy" id="5476"/>
    <lineage>
        <taxon>Eukaryota</taxon>
        <taxon>Fungi</taxon>
        <taxon>Dikarya</taxon>
        <taxon>Ascomycota</taxon>
        <taxon>Saccharomycotina</taxon>
        <taxon>Pichiomycetes</taxon>
        <taxon>Debaryomycetaceae</taxon>
        <taxon>Candida/Lodderomyces clade</taxon>
        <taxon>Candida</taxon>
    </lineage>
</organism>
<proteinExistence type="predicted"/>
<dbReference type="InterPro" id="IPR057962">
    <property type="entry name" value="SPT23_MGA2_DBD"/>
</dbReference>